<sequence>MQAAVALATSEDAALRRRTDRGQRVGEQYDGAEHRTHSPECNADALRASDSAAERGAPSNAPGWWSVAMGTSTCISSEADRRWGTHDEMMPIRGVAATHGATTMSLLLFSCKVDG</sequence>
<dbReference type="AlphaFoldDB" id="A0AB34K2R1"/>
<name>A0AB34K2R1_PRYPA</name>
<comment type="caution">
    <text evidence="2">The sequence shown here is derived from an EMBL/GenBank/DDBJ whole genome shotgun (WGS) entry which is preliminary data.</text>
</comment>
<organism evidence="2 3">
    <name type="scientific">Prymnesium parvum</name>
    <name type="common">Toxic golden alga</name>
    <dbReference type="NCBI Taxonomy" id="97485"/>
    <lineage>
        <taxon>Eukaryota</taxon>
        <taxon>Haptista</taxon>
        <taxon>Haptophyta</taxon>
        <taxon>Prymnesiophyceae</taxon>
        <taxon>Prymnesiales</taxon>
        <taxon>Prymnesiaceae</taxon>
        <taxon>Prymnesium</taxon>
    </lineage>
</organism>
<dbReference type="Proteomes" id="UP001515480">
    <property type="component" value="Unassembled WGS sequence"/>
</dbReference>
<evidence type="ECO:0000313" key="3">
    <source>
        <dbReference type="Proteomes" id="UP001515480"/>
    </source>
</evidence>
<keyword evidence="3" id="KW-1185">Reference proteome</keyword>
<feature type="compositionally biased region" description="Basic and acidic residues" evidence="1">
    <location>
        <begin position="13"/>
        <end position="24"/>
    </location>
</feature>
<dbReference type="EMBL" id="JBGBPQ010000003">
    <property type="protein sequence ID" value="KAL1527417.1"/>
    <property type="molecule type" value="Genomic_DNA"/>
</dbReference>
<feature type="region of interest" description="Disordered" evidence="1">
    <location>
        <begin position="1"/>
        <end position="63"/>
    </location>
</feature>
<evidence type="ECO:0000256" key="1">
    <source>
        <dbReference type="SAM" id="MobiDB-lite"/>
    </source>
</evidence>
<gene>
    <name evidence="2" type="ORF">AB1Y20_016085</name>
</gene>
<evidence type="ECO:0000313" key="2">
    <source>
        <dbReference type="EMBL" id="KAL1527417.1"/>
    </source>
</evidence>
<protein>
    <submittedName>
        <fullName evidence="2">Uncharacterized protein</fullName>
    </submittedName>
</protein>
<reference evidence="2 3" key="1">
    <citation type="journal article" date="2024" name="Science">
        <title>Giant polyketide synthase enzymes in the biosynthesis of giant marine polyether toxins.</title>
        <authorList>
            <person name="Fallon T.R."/>
            <person name="Shende V.V."/>
            <person name="Wierzbicki I.H."/>
            <person name="Pendleton A.L."/>
            <person name="Watervoot N.F."/>
            <person name="Auber R.P."/>
            <person name="Gonzalez D.J."/>
            <person name="Wisecaver J.H."/>
            <person name="Moore B.S."/>
        </authorList>
    </citation>
    <scope>NUCLEOTIDE SEQUENCE [LARGE SCALE GENOMIC DNA]</scope>
    <source>
        <strain evidence="2 3">12B1</strain>
    </source>
</reference>
<accession>A0AB34K2R1</accession>
<proteinExistence type="predicted"/>